<protein>
    <submittedName>
        <fullName evidence="2">Uncharacterized protein</fullName>
    </submittedName>
</protein>
<evidence type="ECO:0000256" key="1">
    <source>
        <dbReference type="SAM" id="MobiDB-lite"/>
    </source>
</evidence>
<dbReference type="EMBL" id="JANPWB010000013">
    <property type="protein sequence ID" value="KAJ1104085.1"/>
    <property type="molecule type" value="Genomic_DNA"/>
</dbReference>
<comment type="caution">
    <text evidence="2">The sequence shown here is derived from an EMBL/GenBank/DDBJ whole genome shotgun (WGS) entry which is preliminary data.</text>
</comment>
<evidence type="ECO:0000313" key="2">
    <source>
        <dbReference type="EMBL" id="KAJ1104085.1"/>
    </source>
</evidence>
<proteinExistence type="predicted"/>
<evidence type="ECO:0000313" key="3">
    <source>
        <dbReference type="Proteomes" id="UP001066276"/>
    </source>
</evidence>
<dbReference type="AlphaFoldDB" id="A0AAV7MJX1"/>
<reference evidence="2" key="1">
    <citation type="journal article" date="2022" name="bioRxiv">
        <title>Sequencing and chromosome-scale assembly of the giantPleurodeles waltlgenome.</title>
        <authorList>
            <person name="Brown T."/>
            <person name="Elewa A."/>
            <person name="Iarovenko S."/>
            <person name="Subramanian E."/>
            <person name="Araus A.J."/>
            <person name="Petzold A."/>
            <person name="Susuki M."/>
            <person name="Suzuki K.-i.T."/>
            <person name="Hayashi T."/>
            <person name="Toyoda A."/>
            <person name="Oliveira C."/>
            <person name="Osipova E."/>
            <person name="Leigh N.D."/>
            <person name="Simon A."/>
            <person name="Yun M.H."/>
        </authorList>
    </citation>
    <scope>NUCLEOTIDE SEQUENCE</scope>
    <source>
        <strain evidence="2">20211129_DDA</strain>
        <tissue evidence="2">Liver</tissue>
    </source>
</reference>
<dbReference type="Proteomes" id="UP001066276">
    <property type="component" value="Chromosome 9"/>
</dbReference>
<sequence length="106" mass="12017">MCNQKSKQYFPDNQGSVTSSEVIWEAQKAYLRAEIISYVKGQRERSRQKNRDLEERIMDLEDRYIEQEQDPPTRPTTFAETAAAGINTGSKGSVAGNSKQNISMGR</sequence>
<organism evidence="2 3">
    <name type="scientific">Pleurodeles waltl</name>
    <name type="common">Iberian ribbed newt</name>
    <dbReference type="NCBI Taxonomy" id="8319"/>
    <lineage>
        <taxon>Eukaryota</taxon>
        <taxon>Metazoa</taxon>
        <taxon>Chordata</taxon>
        <taxon>Craniata</taxon>
        <taxon>Vertebrata</taxon>
        <taxon>Euteleostomi</taxon>
        <taxon>Amphibia</taxon>
        <taxon>Batrachia</taxon>
        <taxon>Caudata</taxon>
        <taxon>Salamandroidea</taxon>
        <taxon>Salamandridae</taxon>
        <taxon>Pleurodelinae</taxon>
        <taxon>Pleurodeles</taxon>
    </lineage>
</organism>
<feature type="compositionally biased region" description="Polar residues" evidence="1">
    <location>
        <begin position="87"/>
        <end position="106"/>
    </location>
</feature>
<gene>
    <name evidence="2" type="ORF">NDU88_001500</name>
</gene>
<keyword evidence="3" id="KW-1185">Reference proteome</keyword>
<accession>A0AAV7MJX1</accession>
<feature type="region of interest" description="Disordered" evidence="1">
    <location>
        <begin position="64"/>
        <end position="106"/>
    </location>
</feature>
<name>A0AAV7MJX1_PLEWA</name>